<proteinExistence type="predicted"/>
<dbReference type="EMBL" id="RBNJ01008309">
    <property type="protein sequence ID" value="RUS27484.1"/>
    <property type="molecule type" value="Genomic_DNA"/>
</dbReference>
<gene>
    <name evidence="1" type="ORF">BC938DRAFT_483198</name>
</gene>
<comment type="caution">
    <text evidence="1">The sequence shown here is derived from an EMBL/GenBank/DDBJ whole genome shotgun (WGS) entry which is preliminary data.</text>
</comment>
<protein>
    <submittedName>
        <fullName evidence="1">Uncharacterized protein</fullName>
    </submittedName>
</protein>
<name>A0A433QCN0_9FUNG</name>
<evidence type="ECO:0000313" key="1">
    <source>
        <dbReference type="EMBL" id="RUS27484.1"/>
    </source>
</evidence>
<reference evidence="1 2" key="1">
    <citation type="journal article" date="2018" name="New Phytol.">
        <title>Phylogenomics of Endogonaceae and evolution of mycorrhizas within Mucoromycota.</title>
        <authorList>
            <person name="Chang Y."/>
            <person name="Desiro A."/>
            <person name="Na H."/>
            <person name="Sandor L."/>
            <person name="Lipzen A."/>
            <person name="Clum A."/>
            <person name="Barry K."/>
            <person name="Grigoriev I.V."/>
            <person name="Martin F.M."/>
            <person name="Stajich J.E."/>
            <person name="Smith M.E."/>
            <person name="Bonito G."/>
            <person name="Spatafora J.W."/>
        </authorList>
    </citation>
    <scope>NUCLEOTIDE SEQUENCE [LARGE SCALE GENOMIC DNA]</scope>
    <source>
        <strain evidence="1 2">AD002</strain>
    </source>
</reference>
<organism evidence="1 2">
    <name type="scientific">Jimgerdemannia flammicorona</name>
    <dbReference type="NCBI Taxonomy" id="994334"/>
    <lineage>
        <taxon>Eukaryota</taxon>
        <taxon>Fungi</taxon>
        <taxon>Fungi incertae sedis</taxon>
        <taxon>Mucoromycota</taxon>
        <taxon>Mucoromycotina</taxon>
        <taxon>Endogonomycetes</taxon>
        <taxon>Endogonales</taxon>
        <taxon>Endogonaceae</taxon>
        <taxon>Jimgerdemannia</taxon>
    </lineage>
</organism>
<dbReference type="AlphaFoldDB" id="A0A433QCN0"/>
<dbReference type="Proteomes" id="UP000274822">
    <property type="component" value="Unassembled WGS sequence"/>
</dbReference>
<keyword evidence="2" id="KW-1185">Reference proteome</keyword>
<accession>A0A433QCN0</accession>
<evidence type="ECO:0000313" key="2">
    <source>
        <dbReference type="Proteomes" id="UP000274822"/>
    </source>
</evidence>
<sequence>MGGGSGVPFFAPCSAFSQNNNNVLHALVHPPAPAALPKRTPYIHPSVSRLILPAPAPVCLLHDPPCRPLHLHLLLGCRPLLARSE</sequence>